<reference evidence="3" key="1">
    <citation type="journal article" date="2013" name="Nature">
        <title>Pan genome of the phytoplankton Emiliania underpins its global distribution.</title>
        <authorList>
            <person name="Read B.A."/>
            <person name="Kegel J."/>
            <person name="Klute M.J."/>
            <person name="Kuo A."/>
            <person name="Lefebvre S.C."/>
            <person name="Maumus F."/>
            <person name="Mayer C."/>
            <person name="Miller J."/>
            <person name="Monier A."/>
            <person name="Salamov A."/>
            <person name="Young J."/>
            <person name="Aguilar M."/>
            <person name="Claverie J.M."/>
            <person name="Frickenhaus S."/>
            <person name="Gonzalez K."/>
            <person name="Herman E.K."/>
            <person name="Lin Y.C."/>
            <person name="Napier J."/>
            <person name="Ogata H."/>
            <person name="Sarno A.F."/>
            <person name="Shmutz J."/>
            <person name="Schroeder D."/>
            <person name="de Vargas C."/>
            <person name="Verret F."/>
            <person name="von Dassow P."/>
            <person name="Valentin K."/>
            <person name="Van de Peer Y."/>
            <person name="Wheeler G."/>
            <person name="Dacks J.B."/>
            <person name="Delwiche C.F."/>
            <person name="Dyhrman S.T."/>
            <person name="Glockner G."/>
            <person name="John U."/>
            <person name="Richards T."/>
            <person name="Worden A.Z."/>
            <person name="Zhang X."/>
            <person name="Grigoriev I.V."/>
            <person name="Allen A.E."/>
            <person name="Bidle K."/>
            <person name="Borodovsky M."/>
            <person name="Bowler C."/>
            <person name="Brownlee C."/>
            <person name="Cock J.M."/>
            <person name="Elias M."/>
            <person name="Gladyshev V.N."/>
            <person name="Groth M."/>
            <person name="Guda C."/>
            <person name="Hadaegh A."/>
            <person name="Iglesias-Rodriguez M.D."/>
            <person name="Jenkins J."/>
            <person name="Jones B.M."/>
            <person name="Lawson T."/>
            <person name="Leese F."/>
            <person name="Lindquist E."/>
            <person name="Lobanov A."/>
            <person name="Lomsadze A."/>
            <person name="Malik S.B."/>
            <person name="Marsh M.E."/>
            <person name="Mackinder L."/>
            <person name="Mock T."/>
            <person name="Mueller-Roeber B."/>
            <person name="Pagarete A."/>
            <person name="Parker M."/>
            <person name="Probert I."/>
            <person name="Quesneville H."/>
            <person name="Raines C."/>
            <person name="Rensing S.A."/>
            <person name="Riano-Pachon D.M."/>
            <person name="Richier S."/>
            <person name="Rokitta S."/>
            <person name="Shiraiwa Y."/>
            <person name="Soanes D.M."/>
            <person name="van der Giezen M."/>
            <person name="Wahlund T.M."/>
            <person name="Williams B."/>
            <person name="Wilson W."/>
            <person name="Wolfe G."/>
            <person name="Wurch L.L."/>
        </authorList>
    </citation>
    <scope>NUCLEOTIDE SEQUENCE</scope>
</reference>
<dbReference type="Gene3D" id="3.40.50.1820">
    <property type="entry name" value="alpha/beta hydrolase"/>
    <property type="match status" value="1"/>
</dbReference>
<dbReference type="HOGENOM" id="CLU_020336_50_5_1"/>
<dbReference type="KEGG" id="ehx:EMIHUDRAFT_227959"/>
<dbReference type="PANTHER" id="PTHR43194:SF2">
    <property type="entry name" value="PEROXISOMAL MEMBRANE PROTEIN LPX1"/>
    <property type="match status" value="1"/>
</dbReference>
<feature type="domain" description="AB hydrolase-1" evidence="1">
    <location>
        <begin position="27"/>
        <end position="182"/>
    </location>
</feature>
<dbReference type="GeneID" id="17280214"/>
<evidence type="ECO:0000259" key="1">
    <source>
        <dbReference type="Pfam" id="PF00561"/>
    </source>
</evidence>
<keyword evidence="3" id="KW-1185">Reference proteome</keyword>
<organism evidence="2 3">
    <name type="scientific">Emiliania huxleyi (strain CCMP1516)</name>
    <dbReference type="NCBI Taxonomy" id="280463"/>
    <lineage>
        <taxon>Eukaryota</taxon>
        <taxon>Haptista</taxon>
        <taxon>Haptophyta</taxon>
        <taxon>Prymnesiophyceae</taxon>
        <taxon>Isochrysidales</taxon>
        <taxon>Noelaerhabdaceae</taxon>
        <taxon>Emiliania</taxon>
    </lineage>
</organism>
<proteinExistence type="predicted"/>
<dbReference type="RefSeq" id="XP_005787373.1">
    <property type="nucleotide sequence ID" value="XM_005787316.1"/>
</dbReference>
<accession>A0A0D3KGQ9</accession>
<dbReference type="Proteomes" id="UP000013827">
    <property type="component" value="Unassembled WGS sequence"/>
</dbReference>
<name>A0A0D3KGQ9_EMIH1</name>
<reference evidence="2" key="2">
    <citation type="submission" date="2024-10" db="UniProtKB">
        <authorList>
            <consortium name="EnsemblProtists"/>
        </authorList>
    </citation>
    <scope>IDENTIFICATION</scope>
</reference>
<dbReference type="InterPro" id="IPR050228">
    <property type="entry name" value="Carboxylesterase_BioH"/>
</dbReference>
<dbReference type="InterPro" id="IPR000073">
    <property type="entry name" value="AB_hydrolase_1"/>
</dbReference>
<dbReference type="SUPFAM" id="SSF53474">
    <property type="entry name" value="alpha/beta-Hydrolases"/>
    <property type="match status" value="1"/>
</dbReference>
<dbReference type="PANTHER" id="PTHR43194">
    <property type="entry name" value="HYDROLASE ALPHA/BETA FOLD FAMILY"/>
    <property type="match status" value="1"/>
</dbReference>
<protein>
    <recommendedName>
        <fullName evidence="1">AB hydrolase-1 domain-containing protein</fullName>
    </recommendedName>
</protein>
<dbReference type="Pfam" id="PF00561">
    <property type="entry name" value="Abhydrolase_1"/>
    <property type="match status" value="1"/>
</dbReference>
<evidence type="ECO:0000313" key="2">
    <source>
        <dbReference type="EnsemblProtists" id="EOD34944"/>
    </source>
</evidence>
<sequence length="273" mass="29529">MLVRSGTVATRGATIAFAVRGATAGIPVLLIAPGGMRSSIGMWRAQPWDAWSRLGDEDFTVVAMDQRNAGDSSGPVDAAAGWDAFAEDQIAVLDHLGIGRCLLIGQCIGPSYIFRLLRHSPERFSGALMLQPIGVAEHTTEAGGWEGTNAASTRDWFGAWAQEMCSAGRATDAELQRLHGAMFESGTEEFVFSASREEVSAVQTPLLVTAGHGRKDIYHPAEVAREVARLAPNSELLERWRDGDFSEAVAARFIAFLRRHAPPPETRWASLEP</sequence>
<dbReference type="AlphaFoldDB" id="A0A0D3KGQ9"/>
<evidence type="ECO:0000313" key="3">
    <source>
        <dbReference type="Proteomes" id="UP000013827"/>
    </source>
</evidence>
<dbReference type="PaxDb" id="2903-EOD34944"/>
<dbReference type="InterPro" id="IPR029058">
    <property type="entry name" value="AB_hydrolase_fold"/>
</dbReference>
<dbReference type="EnsemblProtists" id="EOD34944">
    <property type="protein sequence ID" value="EOD34944"/>
    <property type="gene ID" value="EMIHUDRAFT_227959"/>
</dbReference>